<dbReference type="Proteomes" id="UP000789901">
    <property type="component" value="Unassembled WGS sequence"/>
</dbReference>
<comment type="caution">
    <text evidence="1">The sequence shown here is derived from an EMBL/GenBank/DDBJ whole genome shotgun (WGS) entry which is preliminary data.</text>
</comment>
<name>A0ABN7V8X3_GIGMA</name>
<evidence type="ECO:0000313" key="1">
    <source>
        <dbReference type="EMBL" id="CAG8745167.1"/>
    </source>
</evidence>
<sequence length="371" mass="43557">MLDMFSGFIDYENKESLREKYKSHLNWYWTKHDKKSIYYPSDYVKFLEKGKINAQEWLEENYPKNGTCRIKEVGKFGKTRKKIKELTIRKKAVEGELDLSDFKNLKGLYCSDNHLTQIIYPANSENITGLSISNNNLLPQDLSVFSQFRNLESLRIGNYNEEKINQNIYNRFTGSLDYLRKNEYGYDREVVLKSLNNSQNITPEFLTEIANNKLVDFFSNGSSYIIKCYGISQDPETKNYVMIMQYMYEDTKFTQQLQASEAHNETLPDAIRFPTYQQHPEIEFKVIHGRQENLSRSICYGCFTKQHSTIKNTSFPPFIYLMIVKLDSFGNEMTNAYCSKCAIEFYDQKADELAGQEKVQEMRKDRVSNNL</sequence>
<gene>
    <name evidence="1" type="ORF">GMARGA_LOCUS15791</name>
</gene>
<dbReference type="InterPro" id="IPR032675">
    <property type="entry name" value="LRR_dom_sf"/>
</dbReference>
<evidence type="ECO:0000313" key="2">
    <source>
        <dbReference type="Proteomes" id="UP000789901"/>
    </source>
</evidence>
<dbReference type="Gene3D" id="3.80.10.10">
    <property type="entry name" value="Ribonuclease Inhibitor"/>
    <property type="match status" value="1"/>
</dbReference>
<protein>
    <submittedName>
        <fullName evidence="1">14630_t:CDS:1</fullName>
    </submittedName>
</protein>
<dbReference type="SUPFAM" id="SSF52058">
    <property type="entry name" value="L domain-like"/>
    <property type="match status" value="1"/>
</dbReference>
<organism evidence="1 2">
    <name type="scientific">Gigaspora margarita</name>
    <dbReference type="NCBI Taxonomy" id="4874"/>
    <lineage>
        <taxon>Eukaryota</taxon>
        <taxon>Fungi</taxon>
        <taxon>Fungi incertae sedis</taxon>
        <taxon>Mucoromycota</taxon>
        <taxon>Glomeromycotina</taxon>
        <taxon>Glomeromycetes</taxon>
        <taxon>Diversisporales</taxon>
        <taxon>Gigasporaceae</taxon>
        <taxon>Gigaspora</taxon>
    </lineage>
</organism>
<keyword evidence="2" id="KW-1185">Reference proteome</keyword>
<proteinExistence type="predicted"/>
<dbReference type="EMBL" id="CAJVQB010011095">
    <property type="protein sequence ID" value="CAG8745167.1"/>
    <property type="molecule type" value="Genomic_DNA"/>
</dbReference>
<accession>A0ABN7V8X3</accession>
<reference evidence="1 2" key="1">
    <citation type="submission" date="2021-06" db="EMBL/GenBank/DDBJ databases">
        <authorList>
            <person name="Kallberg Y."/>
            <person name="Tangrot J."/>
            <person name="Rosling A."/>
        </authorList>
    </citation>
    <scope>NUCLEOTIDE SEQUENCE [LARGE SCALE GENOMIC DNA]</scope>
    <source>
        <strain evidence="1 2">120-4 pot B 10/14</strain>
    </source>
</reference>